<organism evidence="3 4">
    <name type="scientific">Paenibacillus anaericanus</name>
    <dbReference type="NCBI Taxonomy" id="170367"/>
    <lineage>
        <taxon>Bacteria</taxon>
        <taxon>Bacillati</taxon>
        <taxon>Bacillota</taxon>
        <taxon>Bacilli</taxon>
        <taxon>Bacillales</taxon>
        <taxon>Paenibacillaceae</taxon>
        <taxon>Paenibacillus</taxon>
    </lineage>
</organism>
<dbReference type="RefSeq" id="WP_127190188.1">
    <property type="nucleotide sequence ID" value="NZ_RZNY01000001.1"/>
</dbReference>
<dbReference type="SMART" id="SM00710">
    <property type="entry name" value="PbH1"/>
    <property type="match status" value="10"/>
</dbReference>
<dbReference type="PANTHER" id="PTHR22990:SF15">
    <property type="entry name" value="F-BOX ONLY PROTEIN 10"/>
    <property type="match status" value="1"/>
</dbReference>
<gene>
    <name evidence="3" type="ORF">EJP82_01235</name>
</gene>
<proteinExistence type="predicted"/>
<dbReference type="AlphaFoldDB" id="A0A433YFD2"/>
<dbReference type="InterPro" id="IPR006626">
    <property type="entry name" value="PbH1"/>
</dbReference>
<dbReference type="InterPro" id="IPR011050">
    <property type="entry name" value="Pectin_lyase_fold/virulence"/>
</dbReference>
<dbReference type="InterPro" id="IPR012334">
    <property type="entry name" value="Pectin_lyas_fold"/>
</dbReference>
<accession>A0A433YFD2</accession>
<dbReference type="EMBL" id="RZNY01000001">
    <property type="protein sequence ID" value="RUT48594.1"/>
    <property type="molecule type" value="Genomic_DNA"/>
</dbReference>
<dbReference type="InterPro" id="IPR024535">
    <property type="entry name" value="RHGA/B-epi-like_pectate_lyase"/>
</dbReference>
<comment type="caution">
    <text evidence="3">The sequence shown here is derived from an EMBL/GenBank/DDBJ whole genome shotgun (WGS) entry which is preliminary data.</text>
</comment>
<evidence type="ECO:0000313" key="3">
    <source>
        <dbReference type="EMBL" id="RUT48594.1"/>
    </source>
</evidence>
<dbReference type="Pfam" id="PF12708">
    <property type="entry name" value="Pect-lyase_RHGA_epim"/>
    <property type="match status" value="1"/>
</dbReference>
<evidence type="ECO:0000313" key="4">
    <source>
        <dbReference type="Proteomes" id="UP000279446"/>
    </source>
</evidence>
<protein>
    <recommendedName>
        <fullName evidence="2">Rhamnogalacturonase A/B/Epimerase-like pectate lyase domain-containing protein</fullName>
    </recommendedName>
</protein>
<keyword evidence="1" id="KW-0677">Repeat</keyword>
<dbReference type="Proteomes" id="UP000279446">
    <property type="component" value="Unassembled WGS sequence"/>
</dbReference>
<evidence type="ECO:0000259" key="2">
    <source>
        <dbReference type="Pfam" id="PF12708"/>
    </source>
</evidence>
<sequence length="664" mass="70774">MDRLEDLEIIKGEDNGHANNPDELWQAYPKVNRNFEKVKNALASLLSLITGHKESAAAHPAQNITYSGKVSGSNVKQAIDNTVGLIGDTNDRVDNLILNDGDSSPEVTDARGLFPVLGGRLDNFDEQLAGISINIKSKGAKGDDVTNDTQIINDTISVVSDAGGGVVYFPKGTYLSSKVIAKSNVLLIGQGKLSVIKRIDAPDQTHFVIGGSIQNFGIVNLVVDVDKDSAHSFPYTDGVNVLNCGNFILDGLEIRNSINRGLFVEKNSDQGTVYQSQIKNCLITGSNSAAVLLRNCSDMIIDNNLIKMNSDSGLVVEYMTATMYPSNVMTITRNKVNDNGQMGIWCFSDSSDRHLPVGRIYIAENEVSNNGFNGVITQLNETILDNNNVHDNGTETLIGAGITANTSNVTIRGGSITGNRGSGIDLGDCSDVMVQGVLIRDNGVMGIEVNSCEEAIIDSCIIKGNNLFDYGVAFGSNNGIYVYQGTSGQGEPFVGPSKNVQIKNCIIRNKPGSFQAFGIRVGATAENVLITGCDIYDSGSAGDFKIETVKCIMDNNISRGNGFNGNTLNAANTLIIPPDGIIFFVEGSGTINNITTAENLLPKGRKITLVMMNANITIFAGNGTNGNILNNGNTNITGNLKIVDYVCLGGQFPLWLQLSASAGR</sequence>
<dbReference type="InterPro" id="IPR051550">
    <property type="entry name" value="SCF-Subunits/Alg-Epimerases"/>
</dbReference>
<dbReference type="SUPFAM" id="SSF51126">
    <property type="entry name" value="Pectin lyase-like"/>
    <property type="match status" value="2"/>
</dbReference>
<keyword evidence="4" id="KW-1185">Reference proteome</keyword>
<reference evidence="3 4" key="1">
    <citation type="submission" date="2018-12" db="EMBL/GenBank/DDBJ databases">
        <authorList>
            <person name="Sun L."/>
            <person name="Chen Z."/>
        </authorList>
    </citation>
    <scope>NUCLEOTIDE SEQUENCE [LARGE SCALE GENOMIC DNA]</scope>
    <source>
        <strain evidence="3 4">DSM 15890</strain>
    </source>
</reference>
<dbReference type="Gene3D" id="2.160.20.10">
    <property type="entry name" value="Single-stranded right-handed beta-helix, Pectin lyase-like"/>
    <property type="match status" value="2"/>
</dbReference>
<evidence type="ECO:0000256" key="1">
    <source>
        <dbReference type="ARBA" id="ARBA00022737"/>
    </source>
</evidence>
<dbReference type="PANTHER" id="PTHR22990">
    <property type="entry name" value="F-BOX ONLY PROTEIN"/>
    <property type="match status" value="1"/>
</dbReference>
<dbReference type="OrthoDB" id="6502305at2"/>
<feature type="domain" description="Rhamnogalacturonase A/B/Epimerase-like pectate lyase" evidence="2">
    <location>
        <begin position="133"/>
        <end position="330"/>
    </location>
</feature>
<name>A0A433YFD2_9BACL</name>